<dbReference type="InterPro" id="IPR019283">
    <property type="entry name" value="DUF2330"/>
</dbReference>
<dbReference type="EMBL" id="ASPP01048361">
    <property type="protein sequence ID" value="ETN97876.1"/>
    <property type="molecule type" value="Genomic_DNA"/>
</dbReference>
<evidence type="ECO:0000313" key="2">
    <source>
        <dbReference type="Proteomes" id="UP000023152"/>
    </source>
</evidence>
<accession>X6L9U5</accession>
<dbReference type="OrthoDB" id="10665534at2759"/>
<gene>
    <name evidence="1" type="ORF">RFI_39650</name>
</gene>
<proteinExistence type="predicted"/>
<reference evidence="1 2" key="1">
    <citation type="journal article" date="2013" name="Curr. Biol.">
        <title>The Genome of the Foraminiferan Reticulomyxa filosa.</title>
        <authorList>
            <person name="Glockner G."/>
            <person name="Hulsmann N."/>
            <person name="Schleicher M."/>
            <person name="Noegel A.A."/>
            <person name="Eichinger L."/>
            <person name="Gallinger C."/>
            <person name="Pawlowski J."/>
            <person name="Sierra R."/>
            <person name="Euteneuer U."/>
            <person name="Pillet L."/>
            <person name="Moustafa A."/>
            <person name="Platzer M."/>
            <person name="Groth M."/>
            <person name="Szafranski K."/>
            <person name="Schliwa M."/>
        </authorList>
    </citation>
    <scope>NUCLEOTIDE SEQUENCE [LARGE SCALE GENOMIC DNA]</scope>
</reference>
<sequence>QSQVVLARNEDKNVITMVNDYEGDFKEFAMVVPVPTVIQKEQVHVTENKIVEHLDAYSSPRLVEYFDANPCQVYAMERLMAKSTVQFSPASDGGKSLAGSYGIKIEAEYSVGEYDILVLSAKESLGLIKWLNENNYKIPQGAEQTLNRLLIEKTGNKYLRPLQVAYESEKFMLPIRLGTVNADGPQELFIFMLTKNGRVEPANYRMVKIASDINIPLYVKNNFNEFYKAMFDTAVKKESMKAIFLEYAWDMGSYASS</sequence>
<organism evidence="1 2">
    <name type="scientific">Reticulomyxa filosa</name>
    <dbReference type="NCBI Taxonomy" id="46433"/>
    <lineage>
        <taxon>Eukaryota</taxon>
        <taxon>Sar</taxon>
        <taxon>Rhizaria</taxon>
        <taxon>Retaria</taxon>
        <taxon>Foraminifera</taxon>
        <taxon>Monothalamids</taxon>
        <taxon>Reticulomyxidae</taxon>
        <taxon>Reticulomyxa</taxon>
    </lineage>
</organism>
<name>X6L9U5_RETFI</name>
<evidence type="ECO:0000313" key="1">
    <source>
        <dbReference type="EMBL" id="ETN97876.1"/>
    </source>
</evidence>
<keyword evidence="2" id="KW-1185">Reference proteome</keyword>
<dbReference type="Proteomes" id="UP000023152">
    <property type="component" value="Unassembled WGS sequence"/>
</dbReference>
<feature type="non-terminal residue" evidence="1">
    <location>
        <position position="1"/>
    </location>
</feature>
<dbReference type="Pfam" id="PF10092">
    <property type="entry name" value="DUF2330"/>
    <property type="match status" value="1"/>
</dbReference>
<comment type="caution">
    <text evidence="1">The sequence shown here is derived from an EMBL/GenBank/DDBJ whole genome shotgun (WGS) entry which is preliminary data.</text>
</comment>
<protein>
    <submittedName>
        <fullName evidence="1">Uncharacterized protein</fullName>
    </submittedName>
</protein>
<dbReference type="AlphaFoldDB" id="X6L9U5"/>